<keyword evidence="5 7" id="KW-0687">Ribonucleoprotein</keyword>
<dbReference type="RefSeq" id="WP_014803718.1">
    <property type="nucleotide sequence ID" value="NC_018020.1"/>
</dbReference>
<dbReference type="GO" id="GO:0003735">
    <property type="term" value="F:structural constituent of ribosome"/>
    <property type="evidence" value="ECO:0007669"/>
    <property type="project" value="InterPro"/>
</dbReference>
<evidence type="ECO:0000256" key="5">
    <source>
        <dbReference type="ARBA" id="ARBA00023274"/>
    </source>
</evidence>
<keyword evidence="7" id="KW-0820">tRNA-binding</keyword>
<evidence type="ECO:0000256" key="6">
    <source>
        <dbReference type="ARBA" id="ARBA00035166"/>
    </source>
</evidence>
<comment type="subunit">
    <text evidence="7">Part of the 30S ribosomal subunit. Forms a loose heterodimer with protein S19. Forms two bridges to the 50S subunit in the 70S ribosome.</text>
</comment>
<dbReference type="OrthoDB" id="9803610at2"/>
<dbReference type="Gene3D" id="1.10.8.50">
    <property type="match status" value="1"/>
</dbReference>
<dbReference type="KEGG" id="tpx:Turpa_2573"/>
<dbReference type="PANTHER" id="PTHR10871">
    <property type="entry name" value="30S RIBOSOMAL PROTEIN S13/40S RIBOSOMAL PROTEIN S18"/>
    <property type="match status" value="1"/>
</dbReference>
<proteinExistence type="inferred from homology"/>
<dbReference type="AlphaFoldDB" id="I4B7F6"/>
<dbReference type="GO" id="GO:0015935">
    <property type="term" value="C:small ribosomal subunit"/>
    <property type="evidence" value="ECO:0007669"/>
    <property type="project" value="TreeGrafter"/>
</dbReference>
<keyword evidence="2 7" id="KW-0699">rRNA-binding</keyword>
<comment type="function">
    <text evidence="7">Located at the top of the head of the 30S subunit, it contacts several helices of the 16S rRNA. In the 70S ribosome it contacts the 23S rRNA (bridge B1a) and protein L5 of the 50S subunit (bridge B1b), connecting the 2 subunits; these bridges are implicated in subunit movement. Contacts the tRNAs in the A and P-sites.</text>
</comment>
<evidence type="ECO:0000256" key="1">
    <source>
        <dbReference type="ARBA" id="ARBA00008080"/>
    </source>
</evidence>
<dbReference type="Gene3D" id="4.10.910.10">
    <property type="entry name" value="30s ribosomal protein s13, domain 2"/>
    <property type="match status" value="1"/>
</dbReference>
<organism evidence="10 11">
    <name type="scientific">Turneriella parva (strain ATCC BAA-1111 / DSM 21527 / NCTC 11395 / H)</name>
    <name type="common">Leptospira parva</name>
    <dbReference type="NCBI Taxonomy" id="869212"/>
    <lineage>
        <taxon>Bacteria</taxon>
        <taxon>Pseudomonadati</taxon>
        <taxon>Spirochaetota</taxon>
        <taxon>Spirochaetia</taxon>
        <taxon>Leptospirales</taxon>
        <taxon>Leptospiraceae</taxon>
        <taxon>Turneriella</taxon>
    </lineage>
</organism>
<gene>
    <name evidence="7" type="primary">rpsM</name>
    <name evidence="10" type="ordered locus">Turpa_2573</name>
</gene>
<dbReference type="PIRSF" id="PIRSF002134">
    <property type="entry name" value="Ribosomal_S13"/>
    <property type="match status" value="1"/>
</dbReference>
<sequence length="127" mass="14017">MARIEGIDLPNQKRVVIGLTYIYGIGDKVAHDIVTKAGIPLAKRVHELSEDEVGKIKKIIDAEYTVEGALRSKVQLDMKRLVDTGSYRGSRHRKGLPARGQRTKTNARTRKGRRLTVAGKKSAPSKG</sequence>
<dbReference type="PROSITE" id="PS50159">
    <property type="entry name" value="RIBOSOMAL_S13_2"/>
    <property type="match status" value="1"/>
</dbReference>
<evidence type="ECO:0000256" key="4">
    <source>
        <dbReference type="ARBA" id="ARBA00022980"/>
    </source>
</evidence>
<dbReference type="STRING" id="869212.Turpa_2573"/>
<dbReference type="PANTHER" id="PTHR10871:SF1">
    <property type="entry name" value="SMALL RIBOSOMAL SUBUNIT PROTEIN US13M"/>
    <property type="match status" value="1"/>
</dbReference>
<feature type="compositionally biased region" description="Basic residues" evidence="9">
    <location>
        <begin position="89"/>
        <end position="114"/>
    </location>
</feature>
<reference evidence="10 11" key="1">
    <citation type="submission" date="2012-06" db="EMBL/GenBank/DDBJ databases">
        <title>The complete chromosome of genome of Turneriella parva DSM 21527.</title>
        <authorList>
            <consortium name="US DOE Joint Genome Institute (JGI-PGF)"/>
            <person name="Lucas S."/>
            <person name="Han J."/>
            <person name="Lapidus A."/>
            <person name="Bruce D."/>
            <person name="Goodwin L."/>
            <person name="Pitluck S."/>
            <person name="Peters L."/>
            <person name="Kyrpides N."/>
            <person name="Mavromatis K."/>
            <person name="Ivanova N."/>
            <person name="Mikhailova N."/>
            <person name="Chertkov O."/>
            <person name="Detter J.C."/>
            <person name="Tapia R."/>
            <person name="Han C."/>
            <person name="Land M."/>
            <person name="Hauser L."/>
            <person name="Markowitz V."/>
            <person name="Cheng J.-F."/>
            <person name="Hugenholtz P."/>
            <person name="Woyke T."/>
            <person name="Wu D."/>
            <person name="Gronow S."/>
            <person name="Wellnitz S."/>
            <person name="Brambilla E."/>
            <person name="Klenk H.-P."/>
            <person name="Eisen J.A."/>
        </authorList>
    </citation>
    <scope>NUCLEOTIDE SEQUENCE [LARGE SCALE GENOMIC DNA]</scope>
    <source>
        <strain evidence="11">ATCC BAA-1111 / DSM 21527 / NCTC 11395 / H</strain>
    </source>
</reference>
<evidence type="ECO:0000313" key="11">
    <source>
        <dbReference type="Proteomes" id="UP000006048"/>
    </source>
</evidence>
<dbReference type="NCBIfam" id="TIGR03631">
    <property type="entry name" value="uS13_bact"/>
    <property type="match status" value="1"/>
</dbReference>
<keyword evidence="11" id="KW-1185">Reference proteome</keyword>
<dbReference type="Proteomes" id="UP000006048">
    <property type="component" value="Chromosome"/>
</dbReference>
<dbReference type="InterPro" id="IPR010979">
    <property type="entry name" value="Ribosomal_uS13-like_H2TH"/>
</dbReference>
<dbReference type="GO" id="GO:0000049">
    <property type="term" value="F:tRNA binding"/>
    <property type="evidence" value="ECO:0007669"/>
    <property type="project" value="UniProtKB-UniRule"/>
</dbReference>
<dbReference type="InterPro" id="IPR027437">
    <property type="entry name" value="Rbsml_uS13_C"/>
</dbReference>
<evidence type="ECO:0000256" key="8">
    <source>
        <dbReference type="RuleBase" id="RU003830"/>
    </source>
</evidence>
<evidence type="ECO:0000256" key="3">
    <source>
        <dbReference type="ARBA" id="ARBA00022884"/>
    </source>
</evidence>
<comment type="similarity">
    <text evidence="1 7 8">Belongs to the universal ribosomal protein uS13 family.</text>
</comment>
<dbReference type="HOGENOM" id="CLU_103849_1_2_12"/>
<dbReference type="GO" id="GO:0005829">
    <property type="term" value="C:cytosol"/>
    <property type="evidence" value="ECO:0007669"/>
    <property type="project" value="TreeGrafter"/>
</dbReference>
<dbReference type="InterPro" id="IPR001892">
    <property type="entry name" value="Ribosomal_uS13"/>
</dbReference>
<dbReference type="InterPro" id="IPR019980">
    <property type="entry name" value="Ribosomal_uS13_bac-type"/>
</dbReference>
<dbReference type="SUPFAM" id="SSF46946">
    <property type="entry name" value="S13-like H2TH domain"/>
    <property type="match status" value="1"/>
</dbReference>
<evidence type="ECO:0000256" key="2">
    <source>
        <dbReference type="ARBA" id="ARBA00022730"/>
    </source>
</evidence>
<evidence type="ECO:0000256" key="9">
    <source>
        <dbReference type="SAM" id="MobiDB-lite"/>
    </source>
</evidence>
<dbReference type="PATRIC" id="fig|869212.3.peg.2589"/>
<evidence type="ECO:0000256" key="7">
    <source>
        <dbReference type="HAMAP-Rule" id="MF_01315"/>
    </source>
</evidence>
<keyword evidence="4 7" id="KW-0689">Ribosomal protein</keyword>
<protein>
    <recommendedName>
        <fullName evidence="6 7">Small ribosomal subunit protein uS13</fullName>
    </recommendedName>
</protein>
<keyword evidence="3 7" id="KW-0694">RNA-binding</keyword>
<dbReference type="EMBL" id="CP002959">
    <property type="protein sequence ID" value="AFM13213.1"/>
    <property type="molecule type" value="Genomic_DNA"/>
</dbReference>
<dbReference type="FunFam" id="1.10.8.50:FF:000001">
    <property type="entry name" value="30S ribosomal protein S13"/>
    <property type="match status" value="1"/>
</dbReference>
<name>I4B7F6_TURPD</name>
<evidence type="ECO:0000313" key="10">
    <source>
        <dbReference type="EMBL" id="AFM13213.1"/>
    </source>
</evidence>
<feature type="region of interest" description="Disordered" evidence="9">
    <location>
        <begin position="84"/>
        <end position="127"/>
    </location>
</feature>
<dbReference type="GO" id="GO:0006412">
    <property type="term" value="P:translation"/>
    <property type="evidence" value="ECO:0007669"/>
    <property type="project" value="UniProtKB-UniRule"/>
</dbReference>
<dbReference type="Pfam" id="PF00416">
    <property type="entry name" value="Ribosomal_S13"/>
    <property type="match status" value="1"/>
</dbReference>
<dbReference type="GO" id="GO:0019843">
    <property type="term" value="F:rRNA binding"/>
    <property type="evidence" value="ECO:0007669"/>
    <property type="project" value="UniProtKB-UniRule"/>
</dbReference>
<dbReference type="HAMAP" id="MF_01315">
    <property type="entry name" value="Ribosomal_uS13"/>
    <property type="match status" value="1"/>
</dbReference>
<accession>I4B7F6</accession>